<keyword evidence="1" id="KW-0472">Membrane</keyword>
<keyword evidence="1" id="KW-1133">Transmembrane helix</keyword>
<name>A0A0C9WAT0_9AGAM</name>
<evidence type="ECO:0000256" key="1">
    <source>
        <dbReference type="SAM" id="Phobius"/>
    </source>
</evidence>
<organism evidence="2 3">
    <name type="scientific">Hydnomerulius pinastri MD-312</name>
    <dbReference type="NCBI Taxonomy" id="994086"/>
    <lineage>
        <taxon>Eukaryota</taxon>
        <taxon>Fungi</taxon>
        <taxon>Dikarya</taxon>
        <taxon>Basidiomycota</taxon>
        <taxon>Agaricomycotina</taxon>
        <taxon>Agaricomycetes</taxon>
        <taxon>Agaricomycetidae</taxon>
        <taxon>Boletales</taxon>
        <taxon>Boletales incertae sedis</taxon>
        <taxon>Leucogyrophana</taxon>
    </lineage>
</organism>
<feature type="transmembrane region" description="Helical" evidence="1">
    <location>
        <begin position="115"/>
        <end position="136"/>
    </location>
</feature>
<feature type="transmembrane region" description="Helical" evidence="1">
    <location>
        <begin position="69"/>
        <end position="89"/>
    </location>
</feature>
<keyword evidence="3" id="KW-1185">Reference proteome</keyword>
<dbReference type="HOGENOM" id="CLU_035509_10_5_1"/>
<dbReference type="OrthoDB" id="2637653at2759"/>
<evidence type="ECO:0000313" key="2">
    <source>
        <dbReference type="EMBL" id="KIJ65113.1"/>
    </source>
</evidence>
<gene>
    <name evidence="2" type="ORF">HYDPIDRAFT_131387</name>
</gene>
<dbReference type="Proteomes" id="UP000053820">
    <property type="component" value="Unassembled WGS sequence"/>
</dbReference>
<protein>
    <submittedName>
        <fullName evidence="2">Uncharacterized protein</fullName>
    </submittedName>
</protein>
<feature type="transmembrane region" description="Helical" evidence="1">
    <location>
        <begin position="35"/>
        <end position="57"/>
    </location>
</feature>
<sequence length="223" mass="24986">MYLYLRYISLIVHGVYELSISHLTSGYASESTCKVSFILSITIIQLSTTVVEVILAMRAYALFNKSRRIGLLLCFLITAEFANMCFTMTDMAPVTSFGTVCVLLQLPQKAATTGMIVPITQTTLVGLITFKSILAVQSGWGRTPLVSLLIQEGIAVYLTMLVLFAFVFFGSMREDERMISMVFWSMSIVSTCGCRLLINMERVGKKYQRRTPPQFTTQIEIYG</sequence>
<feature type="transmembrane region" description="Helical" evidence="1">
    <location>
        <begin position="148"/>
        <end position="172"/>
    </location>
</feature>
<dbReference type="EMBL" id="KN839844">
    <property type="protein sequence ID" value="KIJ65113.1"/>
    <property type="molecule type" value="Genomic_DNA"/>
</dbReference>
<feature type="transmembrane region" description="Helical" evidence="1">
    <location>
        <begin position="178"/>
        <end position="198"/>
    </location>
</feature>
<accession>A0A0C9WAT0</accession>
<dbReference type="AlphaFoldDB" id="A0A0C9WAT0"/>
<keyword evidence="1" id="KW-0812">Transmembrane</keyword>
<proteinExistence type="predicted"/>
<reference evidence="2 3" key="1">
    <citation type="submission" date="2014-04" db="EMBL/GenBank/DDBJ databases">
        <title>Evolutionary Origins and Diversification of the Mycorrhizal Mutualists.</title>
        <authorList>
            <consortium name="DOE Joint Genome Institute"/>
            <consortium name="Mycorrhizal Genomics Consortium"/>
            <person name="Kohler A."/>
            <person name="Kuo A."/>
            <person name="Nagy L.G."/>
            <person name="Floudas D."/>
            <person name="Copeland A."/>
            <person name="Barry K.W."/>
            <person name="Cichocki N."/>
            <person name="Veneault-Fourrey C."/>
            <person name="LaButti K."/>
            <person name="Lindquist E.A."/>
            <person name="Lipzen A."/>
            <person name="Lundell T."/>
            <person name="Morin E."/>
            <person name="Murat C."/>
            <person name="Riley R."/>
            <person name="Ohm R."/>
            <person name="Sun H."/>
            <person name="Tunlid A."/>
            <person name="Henrissat B."/>
            <person name="Grigoriev I.V."/>
            <person name="Hibbett D.S."/>
            <person name="Martin F."/>
        </authorList>
    </citation>
    <scope>NUCLEOTIDE SEQUENCE [LARGE SCALE GENOMIC DNA]</scope>
    <source>
        <strain evidence="2 3">MD-312</strain>
    </source>
</reference>
<evidence type="ECO:0000313" key="3">
    <source>
        <dbReference type="Proteomes" id="UP000053820"/>
    </source>
</evidence>